<dbReference type="AlphaFoldDB" id="A0A6A5YLS6"/>
<evidence type="ECO:0000313" key="7">
    <source>
        <dbReference type="EMBL" id="KAF2108052.1"/>
    </source>
</evidence>
<accession>A0A6A5YLS6</accession>
<keyword evidence="4" id="KW-0539">Nucleus</keyword>
<dbReference type="OrthoDB" id="9986881at2759"/>
<dbReference type="PANTHER" id="PTHR46910">
    <property type="entry name" value="TRANSCRIPTION FACTOR PDR1"/>
    <property type="match status" value="1"/>
</dbReference>
<evidence type="ECO:0000256" key="2">
    <source>
        <dbReference type="ARBA" id="ARBA00022723"/>
    </source>
</evidence>
<feature type="region of interest" description="Disordered" evidence="5">
    <location>
        <begin position="1"/>
        <end position="26"/>
    </location>
</feature>
<dbReference type="GO" id="GO:0005634">
    <property type="term" value="C:nucleus"/>
    <property type="evidence" value="ECO:0007669"/>
    <property type="project" value="UniProtKB-SubCell"/>
</dbReference>
<evidence type="ECO:0000256" key="4">
    <source>
        <dbReference type="ARBA" id="ARBA00023242"/>
    </source>
</evidence>
<dbReference type="PROSITE" id="PS50048">
    <property type="entry name" value="ZN2_CY6_FUNGAL_2"/>
    <property type="match status" value="1"/>
</dbReference>
<keyword evidence="2" id="KW-0479">Metal-binding</keyword>
<dbReference type="SMART" id="SM00066">
    <property type="entry name" value="GAL4"/>
    <property type="match status" value="1"/>
</dbReference>
<dbReference type="PROSITE" id="PS00463">
    <property type="entry name" value="ZN2_CY6_FUNGAL_1"/>
    <property type="match status" value="1"/>
</dbReference>
<dbReference type="Gene3D" id="4.10.240.10">
    <property type="entry name" value="Zn(2)-C6 fungal-type DNA-binding domain"/>
    <property type="match status" value="1"/>
</dbReference>
<feature type="region of interest" description="Disordered" evidence="5">
    <location>
        <begin position="250"/>
        <end position="337"/>
    </location>
</feature>
<dbReference type="Pfam" id="PF00172">
    <property type="entry name" value="Zn_clus"/>
    <property type="match status" value="1"/>
</dbReference>
<dbReference type="GO" id="GO:0008270">
    <property type="term" value="F:zinc ion binding"/>
    <property type="evidence" value="ECO:0007669"/>
    <property type="project" value="InterPro"/>
</dbReference>
<dbReference type="CDD" id="cd00067">
    <property type="entry name" value="GAL4"/>
    <property type="match status" value="1"/>
</dbReference>
<feature type="compositionally biased region" description="Low complexity" evidence="5">
    <location>
        <begin position="259"/>
        <end position="281"/>
    </location>
</feature>
<evidence type="ECO:0000313" key="8">
    <source>
        <dbReference type="Proteomes" id="UP000799770"/>
    </source>
</evidence>
<sequence length="472" mass="51312">MCPFTSLPSGEGPARFSPSSVRDWQPRRKSVSNACERCRRRKIRCDGDTPCATCKRFSLPCIRTQKPREAIASEHQAALESRIHQLEAQVAAHVSSPTHGSDGARIQQLEAQLAAHVSTPIHGMEGMDQSLMGTPTSIDWQSPPPHLSLDTSFPGGFGSQTDLDLGSFSASSIPSIAITECEPSPHDSPCSPVPSFWSGATRASSPEMPPTSAPQFVPNLAVAASTKPYSTSPAPHTATTWEFMDQDHTTHLKHSSTQSADLSRRSSVSSSSLDSDPANSPFPDLESDVDMLPLGPAPRLPRQGIFAPATESPPPGQPRPSFTDQSRALSSSPPWPSRFEAETLTTDFVQHLESFEHKPYAISPVLFAQLCEFVYPDPKGNNAPAIAISTRMARFHVFLAMAIGMKVRIRNSPEPTNALLDRCYELAMQQASTSTFWQEKGGVEAAQLLTVFALLKKDPVFDPKPLQPSFTW</sequence>
<dbReference type="InterPro" id="IPR050987">
    <property type="entry name" value="AtrR-like"/>
</dbReference>
<name>A0A6A5YLS6_9PLEO</name>
<dbReference type="GO" id="GO:0003677">
    <property type="term" value="F:DNA binding"/>
    <property type="evidence" value="ECO:0007669"/>
    <property type="project" value="UniProtKB-KW"/>
</dbReference>
<evidence type="ECO:0000259" key="6">
    <source>
        <dbReference type="PROSITE" id="PS50048"/>
    </source>
</evidence>
<dbReference type="InterPro" id="IPR036864">
    <property type="entry name" value="Zn2-C6_fun-type_DNA-bd_sf"/>
</dbReference>
<dbReference type="InterPro" id="IPR001138">
    <property type="entry name" value="Zn2Cys6_DnaBD"/>
</dbReference>
<dbReference type="Proteomes" id="UP000799770">
    <property type="component" value="Unassembled WGS sequence"/>
</dbReference>
<evidence type="ECO:0000256" key="5">
    <source>
        <dbReference type="SAM" id="MobiDB-lite"/>
    </source>
</evidence>
<gene>
    <name evidence="7" type="ORF">BDV96DRAFT_693002</name>
</gene>
<evidence type="ECO:0000256" key="1">
    <source>
        <dbReference type="ARBA" id="ARBA00004123"/>
    </source>
</evidence>
<dbReference type="EMBL" id="ML977350">
    <property type="protein sequence ID" value="KAF2108052.1"/>
    <property type="molecule type" value="Genomic_DNA"/>
</dbReference>
<dbReference type="GO" id="GO:0000981">
    <property type="term" value="F:DNA-binding transcription factor activity, RNA polymerase II-specific"/>
    <property type="evidence" value="ECO:0007669"/>
    <property type="project" value="InterPro"/>
</dbReference>
<feature type="compositionally biased region" description="Polar residues" evidence="5">
    <location>
        <begin position="320"/>
        <end position="332"/>
    </location>
</feature>
<evidence type="ECO:0000256" key="3">
    <source>
        <dbReference type="ARBA" id="ARBA00023125"/>
    </source>
</evidence>
<keyword evidence="8" id="KW-1185">Reference proteome</keyword>
<proteinExistence type="predicted"/>
<comment type="subcellular location">
    <subcellularLocation>
        <location evidence="1">Nucleus</location>
    </subcellularLocation>
</comment>
<dbReference type="SUPFAM" id="SSF57701">
    <property type="entry name" value="Zn2/Cys6 DNA-binding domain"/>
    <property type="match status" value="1"/>
</dbReference>
<protein>
    <recommendedName>
        <fullName evidence="6">Zn(2)-C6 fungal-type domain-containing protein</fullName>
    </recommendedName>
</protein>
<keyword evidence="3" id="KW-0238">DNA-binding</keyword>
<feature type="domain" description="Zn(2)-C6 fungal-type" evidence="6">
    <location>
        <begin position="34"/>
        <end position="63"/>
    </location>
</feature>
<organism evidence="7 8">
    <name type="scientific">Lophiotrema nucula</name>
    <dbReference type="NCBI Taxonomy" id="690887"/>
    <lineage>
        <taxon>Eukaryota</taxon>
        <taxon>Fungi</taxon>
        <taxon>Dikarya</taxon>
        <taxon>Ascomycota</taxon>
        <taxon>Pezizomycotina</taxon>
        <taxon>Dothideomycetes</taxon>
        <taxon>Pleosporomycetidae</taxon>
        <taxon>Pleosporales</taxon>
        <taxon>Lophiotremataceae</taxon>
        <taxon>Lophiotrema</taxon>
    </lineage>
</organism>
<dbReference type="PANTHER" id="PTHR46910:SF3">
    <property type="entry name" value="HALOTOLERANCE PROTEIN 9-RELATED"/>
    <property type="match status" value="1"/>
</dbReference>
<reference evidence="7" key="1">
    <citation type="journal article" date="2020" name="Stud. Mycol.">
        <title>101 Dothideomycetes genomes: a test case for predicting lifestyles and emergence of pathogens.</title>
        <authorList>
            <person name="Haridas S."/>
            <person name="Albert R."/>
            <person name="Binder M."/>
            <person name="Bloem J."/>
            <person name="Labutti K."/>
            <person name="Salamov A."/>
            <person name="Andreopoulos B."/>
            <person name="Baker S."/>
            <person name="Barry K."/>
            <person name="Bills G."/>
            <person name="Bluhm B."/>
            <person name="Cannon C."/>
            <person name="Castanera R."/>
            <person name="Culley D."/>
            <person name="Daum C."/>
            <person name="Ezra D."/>
            <person name="Gonzalez J."/>
            <person name="Henrissat B."/>
            <person name="Kuo A."/>
            <person name="Liang C."/>
            <person name="Lipzen A."/>
            <person name="Lutzoni F."/>
            <person name="Magnuson J."/>
            <person name="Mondo S."/>
            <person name="Nolan M."/>
            <person name="Ohm R."/>
            <person name="Pangilinan J."/>
            <person name="Park H.-J."/>
            <person name="Ramirez L."/>
            <person name="Alfaro M."/>
            <person name="Sun H."/>
            <person name="Tritt A."/>
            <person name="Yoshinaga Y."/>
            <person name="Zwiers L.-H."/>
            <person name="Turgeon B."/>
            <person name="Goodwin S."/>
            <person name="Spatafora J."/>
            <person name="Crous P."/>
            <person name="Grigoriev I."/>
        </authorList>
    </citation>
    <scope>NUCLEOTIDE SEQUENCE</scope>
    <source>
        <strain evidence="7">CBS 627.86</strain>
    </source>
</reference>